<dbReference type="CDD" id="cd06582">
    <property type="entry name" value="TM_PBP1_LivH_like"/>
    <property type="match status" value="1"/>
</dbReference>
<feature type="transmembrane region" description="Helical" evidence="9">
    <location>
        <begin position="265"/>
        <end position="285"/>
    </location>
</feature>
<dbReference type="GO" id="GO:0005886">
    <property type="term" value="C:plasma membrane"/>
    <property type="evidence" value="ECO:0007669"/>
    <property type="project" value="UniProtKB-SubCell"/>
</dbReference>
<evidence type="ECO:0000256" key="3">
    <source>
        <dbReference type="ARBA" id="ARBA00022475"/>
    </source>
</evidence>
<feature type="transmembrane region" description="Helical" evidence="9">
    <location>
        <begin position="219"/>
        <end position="245"/>
    </location>
</feature>
<feature type="transmembrane region" description="Helical" evidence="9">
    <location>
        <begin position="53"/>
        <end position="78"/>
    </location>
</feature>
<dbReference type="EMBL" id="LJYF01000029">
    <property type="protein sequence ID" value="KRP94141.1"/>
    <property type="molecule type" value="Genomic_DNA"/>
</dbReference>
<evidence type="ECO:0000313" key="11">
    <source>
        <dbReference type="EMBL" id="SCB23703.1"/>
    </source>
</evidence>
<evidence type="ECO:0000313" key="12">
    <source>
        <dbReference type="Proteomes" id="UP000051380"/>
    </source>
</evidence>
<dbReference type="PANTHER" id="PTHR11795:SF451">
    <property type="entry name" value="ABC TRANSPORTER PERMEASE PROTEIN"/>
    <property type="match status" value="1"/>
</dbReference>
<dbReference type="InterPro" id="IPR001851">
    <property type="entry name" value="ABC_transp_permease"/>
</dbReference>
<keyword evidence="3" id="KW-1003">Cell membrane</keyword>
<comment type="similarity">
    <text evidence="8">Belongs to the binding-protein-dependent transport system permease family. LivHM subfamily.</text>
</comment>
<keyword evidence="2" id="KW-0813">Transport</keyword>
<dbReference type="AlphaFoldDB" id="A0A0R3CDG8"/>
<evidence type="ECO:0000256" key="2">
    <source>
        <dbReference type="ARBA" id="ARBA00022448"/>
    </source>
</evidence>
<reference evidence="11 13" key="2">
    <citation type="submission" date="2016-08" db="EMBL/GenBank/DDBJ databases">
        <authorList>
            <person name="Seilhamer J.J."/>
        </authorList>
    </citation>
    <scope>NUCLEOTIDE SEQUENCE [LARGE SCALE GENOMIC DNA]</scope>
    <source>
        <strain evidence="11 13">CCBAU 10071</strain>
    </source>
</reference>
<gene>
    <name evidence="10" type="ORF">AOQ72_23170</name>
    <name evidence="11" type="ORF">GA0061099_1003308</name>
</gene>
<dbReference type="Proteomes" id="UP000183174">
    <property type="component" value="Unassembled WGS sequence"/>
</dbReference>
<dbReference type="PANTHER" id="PTHR11795">
    <property type="entry name" value="BRANCHED-CHAIN AMINO ACID TRANSPORT SYSTEM PERMEASE PROTEIN LIVH"/>
    <property type="match status" value="1"/>
</dbReference>
<name>A0A0R3CDG8_9BRAD</name>
<keyword evidence="4 9" id="KW-0812">Transmembrane</keyword>
<reference evidence="10 12" key="1">
    <citation type="submission" date="2015-09" db="EMBL/GenBank/DDBJ databases">
        <title>Draft Genome Sequence of the Strain BR 3267 (Bradyrhizobium yuanmingense) recommended as inoculant for cowpea in Brazil.</title>
        <authorList>
            <person name="Simoes-Araujo J.L."/>
            <person name="Zilli J.E."/>
        </authorList>
    </citation>
    <scope>NUCLEOTIDE SEQUENCE [LARGE SCALE GENOMIC DNA]</scope>
    <source>
        <strain evidence="10 12">BR3267</strain>
    </source>
</reference>
<sequence length="292" mass="30954">MELFTNQVLAGIATGAIYACMALAVVMIYQAIDHLNFAQGEMAMFSTFISWQLMQWGVSYWAAFLITLAFSFVAGIAIERILFKPLVKAPVLTNVAGFIALFAIINSSAGLIWDFTIKQYPTPFGSAPFLGSQLISTHQAGMIGVTVALLLALYFFFQYTRIGLAMRAAASVPESARLVGINTSWMIALGWGMATAIGSIAGMLIAPVVFLEPNMMGGVLIYGFAAAVLGGLSSPFGAVVGGFLVGVFENLAGTYIPGVGNELKLPIALALIISVLVVKPAGLFGRHIVKRV</sequence>
<keyword evidence="5" id="KW-0029">Amino-acid transport</keyword>
<evidence type="ECO:0000313" key="13">
    <source>
        <dbReference type="Proteomes" id="UP000183174"/>
    </source>
</evidence>
<feature type="transmembrane region" description="Helical" evidence="9">
    <location>
        <begin position="134"/>
        <end position="157"/>
    </location>
</feature>
<dbReference type="GO" id="GO:0022857">
    <property type="term" value="F:transmembrane transporter activity"/>
    <property type="evidence" value="ECO:0007669"/>
    <property type="project" value="InterPro"/>
</dbReference>
<dbReference type="GO" id="GO:0006865">
    <property type="term" value="P:amino acid transport"/>
    <property type="evidence" value="ECO:0007669"/>
    <property type="project" value="UniProtKB-KW"/>
</dbReference>
<dbReference type="RefSeq" id="WP_035997949.1">
    <property type="nucleotide sequence ID" value="NZ_CP104173.1"/>
</dbReference>
<evidence type="ECO:0000256" key="7">
    <source>
        <dbReference type="ARBA" id="ARBA00023136"/>
    </source>
</evidence>
<dbReference type="InterPro" id="IPR052157">
    <property type="entry name" value="BCAA_transport_permease"/>
</dbReference>
<accession>A0A0R3CDG8</accession>
<evidence type="ECO:0000256" key="6">
    <source>
        <dbReference type="ARBA" id="ARBA00022989"/>
    </source>
</evidence>
<feature type="transmembrane region" description="Helical" evidence="9">
    <location>
        <begin position="90"/>
        <end position="113"/>
    </location>
</feature>
<dbReference type="GeneID" id="93179964"/>
<feature type="transmembrane region" description="Helical" evidence="9">
    <location>
        <begin position="185"/>
        <end position="210"/>
    </location>
</feature>
<dbReference type="EMBL" id="FMAE01000003">
    <property type="protein sequence ID" value="SCB23703.1"/>
    <property type="molecule type" value="Genomic_DNA"/>
</dbReference>
<evidence type="ECO:0000256" key="9">
    <source>
        <dbReference type="SAM" id="Phobius"/>
    </source>
</evidence>
<evidence type="ECO:0000313" key="10">
    <source>
        <dbReference type="EMBL" id="KRP94141.1"/>
    </source>
</evidence>
<dbReference type="Proteomes" id="UP000051380">
    <property type="component" value="Unassembled WGS sequence"/>
</dbReference>
<organism evidence="10 12">
    <name type="scientific">Bradyrhizobium yuanmingense</name>
    <dbReference type="NCBI Taxonomy" id="108015"/>
    <lineage>
        <taxon>Bacteria</taxon>
        <taxon>Pseudomonadati</taxon>
        <taxon>Pseudomonadota</taxon>
        <taxon>Alphaproteobacteria</taxon>
        <taxon>Hyphomicrobiales</taxon>
        <taxon>Nitrobacteraceae</taxon>
        <taxon>Bradyrhizobium</taxon>
    </lineage>
</organism>
<dbReference type="STRING" id="108015.GA0061099_1003308"/>
<dbReference type="OrthoDB" id="9779023at2"/>
<protein>
    <submittedName>
        <fullName evidence="10">ABC transporter permease</fullName>
    </submittedName>
    <submittedName>
        <fullName evidence="11">Amino acid/amide ABC transporter membrane protein 1, HAAT family</fullName>
    </submittedName>
</protein>
<evidence type="ECO:0000256" key="1">
    <source>
        <dbReference type="ARBA" id="ARBA00004651"/>
    </source>
</evidence>
<keyword evidence="6 9" id="KW-1133">Transmembrane helix</keyword>
<keyword evidence="7 9" id="KW-0472">Membrane</keyword>
<evidence type="ECO:0000256" key="4">
    <source>
        <dbReference type="ARBA" id="ARBA00022692"/>
    </source>
</evidence>
<comment type="subcellular location">
    <subcellularLocation>
        <location evidence="1">Cell membrane</location>
        <topology evidence="1">Multi-pass membrane protein</topology>
    </subcellularLocation>
</comment>
<evidence type="ECO:0000256" key="8">
    <source>
        <dbReference type="ARBA" id="ARBA00037998"/>
    </source>
</evidence>
<dbReference type="Pfam" id="PF02653">
    <property type="entry name" value="BPD_transp_2"/>
    <property type="match status" value="1"/>
</dbReference>
<proteinExistence type="inferred from homology"/>
<evidence type="ECO:0000256" key="5">
    <source>
        <dbReference type="ARBA" id="ARBA00022970"/>
    </source>
</evidence>
<feature type="transmembrane region" description="Helical" evidence="9">
    <location>
        <begin position="12"/>
        <end position="32"/>
    </location>
</feature>